<proteinExistence type="predicted"/>
<evidence type="ECO:0000313" key="2">
    <source>
        <dbReference type="Proteomes" id="UP000702964"/>
    </source>
</evidence>
<comment type="caution">
    <text evidence="1">The sequence shown here is derived from an EMBL/GenBank/DDBJ whole genome shotgun (WGS) entry which is preliminary data.</text>
</comment>
<reference evidence="1" key="2">
    <citation type="submission" date="2020-02" db="EMBL/GenBank/DDBJ databases">
        <authorList>
            <person name="Studholme D.J."/>
        </authorList>
    </citation>
    <scope>NUCLEOTIDE SEQUENCE</scope>
    <source>
        <strain evidence="1">00238/432</strain>
    </source>
</reference>
<dbReference type="Proteomes" id="UP000702964">
    <property type="component" value="Unassembled WGS sequence"/>
</dbReference>
<dbReference type="EMBL" id="AOFI03000006">
    <property type="protein sequence ID" value="KAF4325324.1"/>
    <property type="molecule type" value="Genomic_DNA"/>
</dbReference>
<sequence length="242" mass="27122">MFAIHVDVPFKSTPSVMIRATLEIQRQNIVRCKPTNETAWKVAAEYFRLFRYGYMAPQMTVDPSTSVGDARSLVPPQFNMQLEFLQATMVSDVTDGMLCGSEELLENWRLLSLNHKDVDMQLDRLGRGPGDSVVATMSLSFTITENTLSYVYPHLFAGAGEGSEEEGEWSPLAAKLVNQRLVMPGSVRFEWDTVCGRVVRLETRVDMLTSMLRLLGSFEDVAHVLDGARITAHCNMSLYDTT</sequence>
<evidence type="ECO:0000313" key="1">
    <source>
        <dbReference type="EMBL" id="KAF4325324.1"/>
    </source>
</evidence>
<accession>A0A8J4SP92</accession>
<reference evidence="1" key="1">
    <citation type="journal article" date="2015" name="Genom Data">
        <title>Draft genome sequences of Phytophthora kernoviae and Phytophthora ramorum lineage EU2 from Scotland.</title>
        <authorList>
            <person name="Sambles C."/>
            <person name="Schlenzig A."/>
            <person name="O'Neill P."/>
            <person name="Grant M."/>
            <person name="Studholme D.J."/>
        </authorList>
    </citation>
    <scope>NUCLEOTIDE SEQUENCE</scope>
    <source>
        <strain evidence="1">00238/432</strain>
    </source>
</reference>
<name>A0A8J4SP92_9STRA</name>
<dbReference type="AlphaFoldDB" id="A0A8J4SP92"/>
<protein>
    <submittedName>
        <fullName evidence="1">Uncharacterized protein</fullName>
    </submittedName>
</protein>
<organism evidence="1 2">
    <name type="scientific">Phytophthora kernoviae 00238/432</name>
    <dbReference type="NCBI Taxonomy" id="1284355"/>
    <lineage>
        <taxon>Eukaryota</taxon>
        <taxon>Sar</taxon>
        <taxon>Stramenopiles</taxon>
        <taxon>Oomycota</taxon>
        <taxon>Peronosporomycetes</taxon>
        <taxon>Peronosporales</taxon>
        <taxon>Peronosporaceae</taxon>
        <taxon>Phytophthora</taxon>
    </lineage>
</organism>
<gene>
    <name evidence="1" type="ORF">G195_001191</name>
</gene>